<protein>
    <submittedName>
        <fullName evidence="2">Uncharacterized protein</fullName>
    </submittedName>
</protein>
<evidence type="ECO:0000313" key="3">
    <source>
        <dbReference type="Proteomes" id="UP001230268"/>
    </source>
</evidence>
<dbReference type="AlphaFoldDB" id="A0AAD8LRR3"/>
<feature type="transmembrane region" description="Helical" evidence="1">
    <location>
        <begin position="50"/>
        <end position="75"/>
    </location>
</feature>
<dbReference type="EMBL" id="JAVEPI010000004">
    <property type="protein sequence ID" value="KAK1442405.1"/>
    <property type="molecule type" value="Genomic_DNA"/>
</dbReference>
<comment type="caution">
    <text evidence="2">The sequence shown here is derived from an EMBL/GenBank/DDBJ whole genome shotgun (WGS) entry which is preliminary data.</text>
</comment>
<reference evidence="2" key="1">
    <citation type="submission" date="2023-08" db="EMBL/GenBank/DDBJ databases">
        <title>Draft sequence of the Babesia gibsoni genome.</title>
        <authorList>
            <person name="Yamagishi J.Y."/>
            <person name="Xuan X.X."/>
        </authorList>
    </citation>
    <scope>NUCLEOTIDE SEQUENCE</scope>
    <source>
        <strain evidence="2">Azabu</strain>
    </source>
</reference>
<keyword evidence="1" id="KW-1133">Transmembrane helix</keyword>
<name>A0AAD8LRR3_BABGI</name>
<feature type="transmembrane region" description="Helical" evidence="1">
    <location>
        <begin position="21"/>
        <end position="44"/>
    </location>
</feature>
<evidence type="ECO:0000256" key="1">
    <source>
        <dbReference type="SAM" id="Phobius"/>
    </source>
</evidence>
<gene>
    <name evidence="2" type="ORF">BgAZ_404350</name>
</gene>
<accession>A0AAD8LRR3</accession>
<dbReference type="Proteomes" id="UP001230268">
    <property type="component" value="Unassembled WGS sequence"/>
</dbReference>
<evidence type="ECO:0000313" key="2">
    <source>
        <dbReference type="EMBL" id="KAK1442405.1"/>
    </source>
</evidence>
<keyword evidence="1" id="KW-0812">Transmembrane</keyword>
<keyword evidence="1" id="KW-0472">Membrane</keyword>
<organism evidence="2 3">
    <name type="scientific">Babesia gibsoni</name>
    <dbReference type="NCBI Taxonomy" id="33632"/>
    <lineage>
        <taxon>Eukaryota</taxon>
        <taxon>Sar</taxon>
        <taxon>Alveolata</taxon>
        <taxon>Apicomplexa</taxon>
        <taxon>Aconoidasida</taxon>
        <taxon>Piroplasmida</taxon>
        <taxon>Babesiidae</taxon>
        <taxon>Babesia</taxon>
    </lineage>
</organism>
<proteinExistence type="predicted"/>
<keyword evidence="3" id="KW-1185">Reference proteome</keyword>
<sequence>MWDFYRSLSAAEKRSVKTFGRYVVMMVTVPFCIALSLPLLLRFFSLDQSFSVVIIATSATLSVFGIATAFAYVAYYESDGQGEATAKHIVTKSIKAD</sequence>